<dbReference type="InterPro" id="IPR024983">
    <property type="entry name" value="CHAT_dom"/>
</dbReference>
<dbReference type="Proteomes" id="UP000326169">
    <property type="component" value="Unassembled WGS sequence"/>
</dbReference>
<name>A0A5M3T5Z9_LIMPL</name>
<sequence length="826" mass="91307">MTQEFLISVTPLGDDEYWVRTEKTPKVPSGVPLAEEKVKWPVEEWLEYTRYLMKDPLLEVLEGSSYARRGDTSGGTVLANGSPSLSLVELGQELYDNLFFDTLRDSWTSAQAIAHNRKTTLQLRLGLKGQRLNSLPWEVLHEGGRPLATGCDVVFSRYRPESRLRLPRHSGKPNQPLRILMAIAAPNDLNGLQLKQEALHLQQELKRELSDNGGYHGAIEITILEQPDREKITQALEQGQYQIFHYAGHSGYTSMGGALYLVNSRTGLSETISGDDLAGLLVNNGVLLAVLNSCRGAYSNPLADANDTAKLNLAEALVQRGVPGVLAMAERIPDEVALMLTSLFYRQLNQGLPIDLSLSRARQGLISAYGSHQIYWALPVLYLHNEFDGILIPGSRTVSRTALGNYWEDIEASSPDLCGANYTDPGESADIEDWSDDERFDETLELEGNGEDVGFIGDTLQQLQTPGIVGVNHKNSRSGSQTLPPSYDRYVEDEKRWKKESDSPRGSQRQSSGVLGVMLVVIVLVITCGLSIFGDRITAMLPYRALMSSNQPIRNNINSSEETLATGLEDAMTDQVSGIAIEQFERANLEAGVQATAELLNRGAVAEARAALFVVPSQYEDEPAINFLRGRLAWQSIERGSANYSLDDVRRFWVRAVDGEPNSLEYNTALGFAYYRSGDLQRAYQTWYRSLELAEPILSWEGGSFNDQLASVNTETWTLTGGDVATTETEDGEDRDSLDNVDASTLENMDVLNAYAGLGLVLMKSAESLTADEQVTQLSKAVKFRDKALSEAPEAFKSHALGSKWLWSTDMMRDWELLLRIQSGGV</sequence>
<keyword evidence="2" id="KW-0812">Transmembrane</keyword>
<evidence type="ECO:0000313" key="5">
    <source>
        <dbReference type="Proteomes" id="UP000326169"/>
    </source>
</evidence>
<organism evidence="4 5">
    <name type="scientific">Limnospira platensis NIES-46</name>
    <dbReference type="NCBI Taxonomy" id="1236695"/>
    <lineage>
        <taxon>Bacteria</taxon>
        <taxon>Bacillati</taxon>
        <taxon>Cyanobacteriota</taxon>
        <taxon>Cyanophyceae</taxon>
        <taxon>Oscillatoriophycideae</taxon>
        <taxon>Oscillatoriales</taxon>
        <taxon>Sirenicapillariaceae</taxon>
        <taxon>Limnospira</taxon>
    </lineage>
</organism>
<dbReference type="RefSeq" id="WP_152088457.1">
    <property type="nucleotide sequence ID" value="NZ_BIMW01000068.1"/>
</dbReference>
<proteinExistence type="predicted"/>
<dbReference type="InterPro" id="IPR011990">
    <property type="entry name" value="TPR-like_helical_dom_sf"/>
</dbReference>
<gene>
    <name evidence="4" type="primary">hetF</name>
    <name evidence="4" type="ORF">NIES46_13210</name>
</gene>
<evidence type="ECO:0000256" key="1">
    <source>
        <dbReference type="SAM" id="MobiDB-lite"/>
    </source>
</evidence>
<dbReference type="Pfam" id="PF12770">
    <property type="entry name" value="CHAT"/>
    <property type="match status" value="1"/>
</dbReference>
<evidence type="ECO:0000256" key="2">
    <source>
        <dbReference type="SAM" id="Phobius"/>
    </source>
</evidence>
<keyword evidence="5" id="KW-1185">Reference proteome</keyword>
<dbReference type="Gene3D" id="1.25.40.10">
    <property type="entry name" value="Tetratricopeptide repeat domain"/>
    <property type="match status" value="1"/>
</dbReference>
<accession>A0A5M3T5Z9</accession>
<feature type="region of interest" description="Disordered" evidence="1">
    <location>
        <begin position="469"/>
        <end position="489"/>
    </location>
</feature>
<feature type="domain" description="CHAT" evidence="3">
    <location>
        <begin position="89"/>
        <end position="381"/>
    </location>
</feature>
<reference evidence="4 5" key="1">
    <citation type="journal article" date="2019" name="J Genomics">
        <title>The Draft Genome of a Hydrogen-producing Cyanobacterium, Arthrospira platensis NIES-46.</title>
        <authorList>
            <person name="Suzuki S."/>
            <person name="Yamaguchi H."/>
            <person name="Kawachi M."/>
        </authorList>
    </citation>
    <scope>NUCLEOTIDE SEQUENCE [LARGE SCALE GENOMIC DNA]</scope>
    <source>
        <strain evidence="4 5">NIES-46</strain>
    </source>
</reference>
<evidence type="ECO:0000313" key="4">
    <source>
        <dbReference type="EMBL" id="GCE93271.1"/>
    </source>
</evidence>
<comment type="caution">
    <text evidence="4">The sequence shown here is derived from an EMBL/GenBank/DDBJ whole genome shotgun (WGS) entry which is preliminary data.</text>
</comment>
<dbReference type="EMBL" id="BIMW01000068">
    <property type="protein sequence ID" value="GCE93271.1"/>
    <property type="molecule type" value="Genomic_DNA"/>
</dbReference>
<keyword evidence="2" id="KW-1133">Transmembrane helix</keyword>
<protein>
    <submittedName>
        <fullName evidence="4">Heterocyst differentiation protein</fullName>
    </submittedName>
</protein>
<feature type="transmembrane region" description="Helical" evidence="2">
    <location>
        <begin position="513"/>
        <end position="534"/>
    </location>
</feature>
<evidence type="ECO:0000259" key="3">
    <source>
        <dbReference type="Pfam" id="PF12770"/>
    </source>
</evidence>
<dbReference type="GeneID" id="301682212"/>
<keyword evidence="2" id="KW-0472">Membrane</keyword>